<dbReference type="InterPro" id="IPR011011">
    <property type="entry name" value="Znf_FYVE_PHD"/>
</dbReference>
<keyword evidence="5" id="KW-0770">Synapse</keyword>
<feature type="compositionally biased region" description="Basic and acidic residues" evidence="8">
    <location>
        <begin position="90"/>
        <end position="102"/>
    </location>
</feature>
<evidence type="ECO:0000256" key="6">
    <source>
        <dbReference type="ARBA" id="ARBA00023273"/>
    </source>
</evidence>
<dbReference type="InterPro" id="IPR052098">
    <property type="entry name" value="Presynaptic_Scaffold_Bsn/Pclo"/>
</dbReference>
<feature type="compositionally biased region" description="Polar residues" evidence="8">
    <location>
        <begin position="204"/>
        <end position="217"/>
    </location>
</feature>
<evidence type="ECO:0000256" key="8">
    <source>
        <dbReference type="SAM" id="MobiDB-lite"/>
    </source>
</evidence>
<feature type="compositionally biased region" description="Basic and acidic residues" evidence="8">
    <location>
        <begin position="491"/>
        <end position="509"/>
    </location>
</feature>
<keyword evidence="1" id="KW-0479">Metal-binding</keyword>
<keyword evidence="4" id="KW-0862">Zinc</keyword>
<dbReference type="PANTHER" id="PTHR14113">
    <property type="entry name" value="PICCOLO/BASSOON"/>
    <property type="match status" value="1"/>
</dbReference>
<proteinExistence type="predicted"/>
<sequence>MEADLSQLSEEERRQIAAVMSRAQGLPEGSVPAAAAEKQELESSQPPKQPGKPPDPGRPTQPGLSKSRTTDTFRAEQKLPGRSPSTISLKESKSRSDFKEEYKSSMMPGFLSDVNPLSAVSSVVNKFNPFDLISDSEASQEETTQKQKVAQKDQGKSEGITKPPLQQPSPKSVPKQGPAKEVIQQENALKSASSQQTEKIKPQLPSTGKPSQASSQLPPMDQAKLPIQRDTTRPQTKPSDLGKPSQQSPAKTPAQQASPGKSVAQQPGPAKASVQQPGSTKSPAPPAGTMKPPAQPPVTSKPPAQQVGVEKTLSQQPGPKSLAQTPGVGKIPPGPVKSPAQQPGTAKPPAQQPVPPKPSAQQPMKPTSQTVTERPLQPPPPSAAQTPGQDISKTICPLCNTTELLLHIPDKANFNTCTECQTTVCSLCGFNPNPHLTEIKEWLCLNCQMQRALGGELAPIPSSPHPSPKAASVPPAVAASKPPVPSQPASPKKEPPPKQESPKAPELKKPPPLVKQPTLHGPATVTAPKPSVAEALPAASLPEQDKAPVPDVKPKQPKMAEQRADVQSSVAAATKSDVLSSQVQPQAQEQATPPLKTDSAKPSQSFPPTGEKITPFDSKALPRPSSDSKIISHPGPSSESKDLKHIDPTHKKEEPKKTQTKMSPKPDAKPVPKGSPTPSGPRPTTGQAVSPSQQSLKPQEQSRRFSLNLGSITDAPKSQPTTPQETVTGKLFGFGASIFSQASNLISTAGQPGPPPQTGPVVPTKPVPTPSQTPAAHGPPKSTGQFPPAPAKAMPVKKETKAPAAESSESKPEPALAVKKIEKDKKPPPGKVSKPPPAESESALLTHKPDKITKVEANCPLCKTELNIGSQEPPNFNTCTECKSQVCNLCGFNPTPHLTEVRNTYSTYG</sequence>
<dbReference type="InterPro" id="IPR008899">
    <property type="entry name" value="Znf_piccolo"/>
</dbReference>
<feature type="compositionally biased region" description="Polar residues" evidence="8">
    <location>
        <begin position="184"/>
        <end position="197"/>
    </location>
</feature>
<name>A0A061IIZ3_CRIGR</name>
<dbReference type="GO" id="GO:0030424">
    <property type="term" value="C:axon"/>
    <property type="evidence" value="ECO:0007669"/>
    <property type="project" value="TreeGrafter"/>
</dbReference>
<keyword evidence="3" id="KW-0863">Zinc-finger</keyword>
<feature type="compositionally biased region" description="Polar residues" evidence="8">
    <location>
        <begin position="312"/>
        <end position="324"/>
    </location>
</feature>
<dbReference type="GO" id="GO:0098882">
    <property type="term" value="F:structural constituent of presynaptic active zone"/>
    <property type="evidence" value="ECO:0007669"/>
    <property type="project" value="TreeGrafter"/>
</dbReference>
<feature type="compositionally biased region" description="Polar residues" evidence="8">
    <location>
        <begin position="273"/>
        <end position="282"/>
    </location>
</feature>
<feature type="compositionally biased region" description="Basic and acidic residues" evidence="8">
    <location>
        <begin position="639"/>
        <end position="657"/>
    </location>
</feature>
<dbReference type="PANTHER" id="PTHR14113:SF6">
    <property type="entry name" value="PROTEIN PICCOLO"/>
    <property type="match status" value="1"/>
</dbReference>
<evidence type="ECO:0000256" key="5">
    <source>
        <dbReference type="ARBA" id="ARBA00023018"/>
    </source>
</evidence>
<dbReference type="PRINTS" id="PR01217">
    <property type="entry name" value="PRICHEXTENSN"/>
</dbReference>
<evidence type="ECO:0000256" key="4">
    <source>
        <dbReference type="ARBA" id="ARBA00022833"/>
    </source>
</evidence>
<gene>
    <name evidence="10" type="ORF">H671_1g2591</name>
</gene>
<dbReference type="Pfam" id="PF05715">
    <property type="entry name" value="zf-piccolo"/>
    <property type="match status" value="2"/>
</dbReference>
<feature type="compositionally biased region" description="Polar residues" evidence="8">
    <location>
        <begin position="565"/>
        <end position="591"/>
    </location>
</feature>
<feature type="region of interest" description="Disordered" evidence="8">
    <location>
        <begin position="745"/>
        <end position="848"/>
    </location>
</feature>
<dbReference type="GO" id="GO:1904071">
    <property type="term" value="P:presynaptic active zone assembly"/>
    <property type="evidence" value="ECO:0007669"/>
    <property type="project" value="TreeGrafter"/>
</dbReference>
<feature type="compositionally biased region" description="Basic and acidic residues" evidence="8">
    <location>
        <begin position="68"/>
        <end position="79"/>
    </location>
</feature>
<keyword evidence="2" id="KW-0677">Repeat</keyword>
<dbReference type="AlphaFoldDB" id="A0A061IIZ3"/>
<feature type="domain" description="Zinc finger piccolo-type" evidence="9">
    <location>
        <begin position="858"/>
        <end position="902"/>
    </location>
</feature>
<feature type="compositionally biased region" description="Polar residues" evidence="8">
    <location>
        <begin position="687"/>
        <end position="727"/>
    </location>
</feature>
<accession>A0A061IIZ3</accession>
<evidence type="ECO:0000256" key="1">
    <source>
        <dbReference type="ARBA" id="ARBA00022723"/>
    </source>
</evidence>
<comment type="subcellular location">
    <subcellularLocation>
        <location evidence="7">Presynaptic active zone</location>
    </subcellularLocation>
</comment>
<evidence type="ECO:0000259" key="9">
    <source>
        <dbReference type="Pfam" id="PF05715"/>
    </source>
</evidence>
<protein>
    <submittedName>
        <fullName evidence="10">Protein bassoon</fullName>
    </submittedName>
</protein>
<evidence type="ECO:0000256" key="3">
    <source>
        <dbReference type="ARBA" id="ARBA00022771"/>
    </source>
</evidence>
<dbReference type="Proteomes" id="UP000030759">
    <property type="component" value="Unassembled WGS sequence"/>
</dbReference>
<evidence type="ECO:0000256" key="2">
    <source>
        <dbReference type="ARBA" id="ARBA00022737"/>
    </source>
</evidence>
<feature type="compositionally biased region" description="Pro residues" evidence="8">
    <location>
        <begin position="752"/>
        <end position="771"/>
    </location>
</feature>
<dbReference type="SUPFAM" id="SSF57903">
    <property type="entry name" value="FYVE/PHD zinc finger"/>
    <property type="match status" value="2"/>
</dbReference>
<feature type="region of interest" description="Disordered" evidence="8">
    <location>
        <begin position="131"/>
        <end position="390"/>
    </location>
</feature>
<dbReference type="GO" id="GO:0098982">
    <property type="term" value="C:GABA-ergic synapse"/>
    <property type="evidence" value="ECO:0007669"/>
    <property type="project" value="TreeGrafter"/>
</dbReference>
<dbReference type="GO" id="GO:0008270">
    <property type="term" value="F:zinc ion binding"/>
    <property type="evidence" value="ECO:0007669"/>
    <property type="project" value="UniProtKB-KW"/>
</dbReference>
<feature type="domain" description="Zinc finger piccolo-type" evidence="9">
    <location>
        <begin position="395"/>
        <end position="453"/>
    </location>
</feature>
<dbReference type="GO" id="GO:0035418">
    <property type="term" value="P:protein localization to synapse"/>
    <property type="evidence" value="ECO:0007669"/>
    <property type="project" value="TreeGrafter"/>
</dbReference>
<evidence type="ECO:0000256" key="7">
    <source>
        <dbReference type="ARBA" id="ARBA00034101"/>
    </source>
</evidence>
<dbReference type="Gene3D" id="3.30.40.10">
    <property type="entry name" value="Zinc/RING finger domain, C3HC4 (zinc finger)"/>
    <property type="match status" value="2"/>
</dbReference>
<feature type="compositionally biased region" description="Polar residues" evidence="8">
    <location>
        <begin position="233"/>
        <end position="265"/>
    </location>
</feature>
<feature type="compositionally biased region" description="Pro residues" evidence="8">
    <location>
        <begin position="47"/>
        <end position="59"/>
    </location>
</feature>
<feature type="region of interest" description="Disordered" evidence="8">
    <location>
        <begin position="1"/>
        <end position="102"/>
    </location>
</feature>
<feature type="compositionally biased region" description="Low complexity" evidence="8">
    <location>
        <begin position="468"/>
        <end position="481"/>
    </location>
</feature>
<dbReference type="GO" id="GO:0048788">
    <property type="term" value="C:cytoskeleton of presynaptic active zone"/>
    <property type="evidence" value="ECO:0007669"/>
    <property type="project" value="TreeGrafter"/>
</dbReference>
<evidence type="ECO:0000313" key="11">
    <source>
        <dbReference type="Proteomes" id="UP000030759"/>
    </source>
</evidence>
<keyword evidence="6" id="KW-0966">Cell projection</keyword>
<reference evidence="11" key="1">
    <citation type="journal article" date="2013" name="Nat. Biotechnol.">
        <title>Chinese hamster genome sequenced from sorted chromosomes.</title>
        <authorList>
            <person name="Brinkrolf K."/>
            <person name="Rupp O."/>
            <person name="Laux H."/>
            <person name="Kollin F."/>
            <person name="Ernst W."/>
            <person name="Linke B."/>
            <person name="Kofler R."/>
            <person name="Romand S."/>
            <person name="Hesse F."/>
            <person name="Budach W.E."/>
            <person name="Galosy S."/>
            <person name="Muller D."/>
            <person name="Noll T."/>
            <person name="Wienberg J."/>
            <person name="Jostock T."/>
            <person name="Leonard M."/>
            <person name="Grillari J."/>
            <person name="Tauch A."/>
            <person name="Goesmann A."/>
            <person name="Helk B."/>
            <person name="Mott J.E."/>
            <person name="Puhler A."/>
            <person name="Borth N."/>
        </authorList>
    </citation>
    <scope>NUCLEOTIDE SEQUENCE [LARGE SCALE GENOMIC DNA]</scope>
    <source>
        <strain evidence="11">17A/GY</strain>
    </source>
</reference>
<feature type="region of interest" description="Disordered" evidence="8">
    <location>
        <begin position="458"/>
        <end position="729"/>
    </location>
</feature>
<feature type="compositionally biased region" description="Basic and acidic residues" evidence="8">
    <location>
        <begin position="543"/>
        <end position="564"/>
    </location>
</feature>
<evidence type="ECO:0000313" key="10">
    <source>
        <dbReference type="EMBL" id="ERE89081.1"/>
    </source>
</evidence>
<dbReference type="EMBL" id="KE665124">
    <property type="protein sequence ID" value="ERE89081.1"/>
    <property type="molecule type" value="Genomic_DNA"/>
</dbReference>
<dbReference type="GO" id="GO:0098978">
    <property type="term" value="C:glutamatergic synapse"/>
    <property type="evidence" value="ECO:0007669"/>
    <property type="project" value="TreeGrafter"/>
</dbReference>
<dbReference type="InterPro" id="IPR013083">
    <property type="entry name" value="Znf_RING/FYVE/PHD"/>
</dbReference>
<organism evidence="10 11">
    <name type="scientific">Cricetulus griseus</name>
    <name type="common">Chinese hamster</name>
    <name type="synonym">Cricetulus barabensis griseus</name>
    <dbReference type="NCBI Taxonomy" id="10029"/>
    <lineage>
        <taxon>Eukaryota</taxon>
        <taxon>Metazoa</taxon>
        <taxon>Chordata</taxon>
        <taxon>Craniata</taxon>
        <taxon>Vertebrata</taxon>
        <taxon>Euteleostomi</taxon>
        <taxon>Mammalia</taxon>
        <taxon>Eutheria</taxon>
        <taxon>Euarchontoglires</taxon>
        <taxon>Glires</taxon>
        <taxon>Rodentia</taxon>
        <taxon>Myomorpha</taxon>
        <taxon>Muroidea</taxon>
        <taxon>Cricetidae</taxon>
        <taxon>Cricetinae</taxon>
        <taxon>Cricetulus</taxon>
    </lineage>
</organism>